<dbReference type="AlphaFoldDB" id="A0A212JSX4"/>
<reference evidence="1" key="1">
    <citation type="submission" date="2016-04" db="EMBL/GenBank/DDBJ databases">
        <authorList>
            <person name="Evans L.H."/>
            <person name="Alamgir A."/>
            <person name="Owens N."/>
            <person name="Weber N.D."/>
            <person name="Virtaneva K."/>
            <person name="Barbian K."/>
            <person name="Babar A."/>
            <person name="Rosenke K."/>
        </authorList>
    </citation>
    <scope>NUCLEOTIDE SEQUENCE</scope>
    <source>
        <strain evidence="1">86</strain>
    </source>
</reference>
<dbReference type="EMBL" id="FLUN01000001">
    <property type="protein sequence ID" value="SBW02550.1"/>
    <property type="molecule type" value="Genomic_DNA"/>
</dbReference>
<name>A0A212JSX4_9FIRM</name>
<sequence>MSTELTLYDAAPLPTVREVRGNYIMNICGQEQALKRDVHFGVIPGTKKPSLYKAGAEKIVWMYGVTTSYILETATEDVEKGYFFYRFRCDLIKNGLLITSGYGSANSREKGCGTASGFDVANSVLKKAKKRAMVDGALLVGQLSDLFSQDMENEDFMKTSNELTQKHGPDDPITTQQARRIFAVGRTAGLSSDEVRDVITASGYDSTKKIPQKDYDAVCSAIESAGKKE</sequence>
<gene>
    <name evidence="1" type="ORF">KL86CLO1_11664</name>
</gene>
<evidence type="ECO:0000313" key="1">
    <source>
        <dbReference type="EMBL" id="SBW02550.1"/>
    </source>
</evidence>
<protein>
    <submittedName>
        <fullName evidence="1">Uncharacterized protein</fullName>
    </submittedName>
</protein>
<accession>A0A212JSX4</accession>
<proteinExistence type="predicted"/>
<organism evidence="1">
    <name type="scientific">uncultured Eubacteriales bacterium</name>
    <dbReference type="NCBI Taxonomy" id="172733"/>
    <lineage>
        <taxon>Bacteria</taxon>
        <taxon>Bacillati</taxon>
        <taxon>Bacillota</taxon>
        <taxon>Clostridia</taxon>
        <taxon>Eubacteriales</taxon>
        <taxon>environmental samples</taxon>
    </lineage>
</organism>